<dbReference type="SUPFAM" id="SSF51011">
    <property type="entry name" value="Glycosyl hydrolase domain"/>
    <property type="match status" value="1"/>
</dbReference>
<evidence type="ECO:0000259" key="7">
    <source>
        <dbReference type="Pfam" id="PF21365"/>
    </source>
</evidence>
<dbReference type="CDD" id="cd14752">
    <property type="entry name" value="GH31_N"/>
    <property type="match status" value="1"/>
</dbReference>
<dbReference type="OrthoDB" id="176168at2"/>
<dbReference type="Gene3D" id="2.60.40.4040">
    <property type="match status" value="1"/>
</dbReference>
<protein>
    <submittedName>
        <fullName evidence="8">Alpha-xylosidase</fullName>
        <ecNumber evidence="8">3.2.1.177</ecNumber>
    </submittedName>
</protein>
<evidence type="ECO:0000256" key="2">
    <source>
        <dbReference type="ARBA" id="ARBA00022801"/>
    </source>
</evidence>
<comment type="caution">
    <text evidence="8">The sequence shown here is derived from an EMBL/GenBank/DDBJ whole genome shotgun (WGS) entry which is preliminary data.</text>
</comment>
<dbReference type="SUPFAM" id="SSF74650">
    <property type="entry name" value="Galactose mutarotase-like"/>
    <property type="match status" value="1"/>
</dbReference>
<keyword evidence="2 4" id="KW-0378">Hydrolase</keyword>
<dbReference type="InterPro" id="IPR030458">
    <property type="entry name" value="Glyco_hydro_31_AS"/>
</dbReference>
<dbReference type="EMBL" id="PVXO01000058">
    <property type="protein sequence ID" value="PRR77810.1"/>
    <property type="molecule type" value="Genomic_DNA"/>
</dbReference>
<dbReference type="GO" id="GO:0061634">
    <property type="term" value="F:alpha-D-xyloside xylohydrolase"/>
    <property type="evidence" value="ECO:0007669"/>
    <property type="project" value="UniProtKB-EC"/>
</dbReference>
<evidence type="ECO:0000259" key="6">
    <source>
        <dbReference type="Pfam" id="PF13802"/>
    </source>
</evidence>
<dbReference type="GO" id="GO:0030246">
    <property type="term" value="F:carbohydrate binding"/>
    <property type="evidence" value="ECO:0007669"/>
    <property type="project" value="InterPro"/>
</dbReference>
<dbReference type="Gene3D" id="3.20.20.80">
    <property type="entry name" value="Glycosidases"/>
    <property type="match status" value="1"/>
</dbReference>
<feature type="domain" description="Glycoside hydrolase family 31 N-terminal" evidence="6">
    <location>
        <begin position="40"/>
        <end position="112"/>
    </location>
</feature>
<dbReference type="InterPro" id="IPR025887">
    <property type="entry name" value="Glyco_hydro_31_N_dom"/>
</dbReference>
<feature type="domain" description="Glycosyl hydrolase family 31 C-terminal" evidence="7">
    <location>
        <begin position="527"/>
        <end position="612"/>
    </location>
</feature>
<keyword evidence="3 4" id="KW-0326">Glycosidase</keyword>
<comment type="similarity">
    <text evidence="1 4">Belongs to the glycosyl hydrolase 31 family.</text>
</comment>
<dbReference type="InterPro" id="IPR000322">
    <property type="entry name" value="Glyco_hydro_31_TIM"/>
</dbReference>
<organism evidence="8 9">
    <name type="scientific">Clostridium liquoris</name>
    <dbReference type="NCBI Taxonomy" id="1289519"/>
    <lineage>
        <taxon>Bacteria</taxon>
        <taxon>Bacillati</taxon>
        <taxon>Bacillota</taxon>
        <taxon>Clostridia</taxon>
        <taxon>Eubacteriales</taxon>
        <taxon>Clostridiaceae</taxon>
        <taxon>Clostridium</taxon>
    </lineage>
</organism>
<dbReference type="Pfam" id="PF01055">
    <property type="entry name" value="Glyco_hydro_31_2nd"/>
    <property type="match status" value="1"/>
</dbReference>
<evidence type="ECO:0000256" key="1">
    <source>
        <dbReference type="ARBA" id="ARBA00007806"/>
    </source>
</evidence>
<dbReference type="Proteomes" id="UP000239706">
    <property type="component" value="Unassembled WGS sequence"/>
</dbReference>
<dbReference type="PANTHER" id="PTHR22762:SF120">
    <property type="entry name" value="HETEROGLYCAN GLUCOSIDASE 1"/>
    <property type="match status" value="1"/>
</dbReference>
<dbReference type="AlphaFoldDB" id="A0A2T0B1W1"/>
<dbReference type="Pfam" id="PF13802">
    <property type="entry name" value="Gal_mutarotas_2"/>
    <property type="match status" value="1"/>
</dbReference>
<dbReference type="InterPro" id="IPR017853">
    <property type="entry name" value="GH"/>
</dbReference>
<dbReference type="InterPro" id="IPR048395">
    <property type="entry name" value="Glyco_hydro_31_C"/>
</dbReference>
<evidence type="ECO:0000256" key="4">
    <source>
        <dbReference type="RuleBase" id="RU361185"/>
    </source>
</evidence>
<sequence length="704" mass="82330">MDIKKFCFGSVMNTEAVVLDIKESNKNDMPYLKIGFQNELTYELKKKDIIYGLGENVRGINKKGWIYESFCSDEFEHTEDRKSIYAAHNFLILQGSEIFGVFIDCPGKVIFDLGYTKGDLMCIKVPENNFDLYIIQGNSLKEIAKNFRELVGKSYIAPKWAFGYQQSRWGYKNKEDILNVVEGFKKNDIPIDGVCLDIDYMERFKDFTIDKEKFGDFENFVKNLKSQGIRLIPIIDAGVKIEKGYDVYDEGVENGYFCVDKNNKPFVAAVWPGKVHFPDFLNEDVRAWFGEKYKYLIDKGIEGFWNDMNEPAIFYTEKSLKQVVDKAYESKDKNLDVHSFFELNDSFLSISNRMEDYKSFYHRVHGKIIRHDKVHNLYGYNMTRAAAEAFEKIAPNKRFLIFSRSSAIGMHRYGGIWTGDNKAWWSSLELNIKMMPNLNICGFIYSGADTGGFACDCTEDLLIRWNEFSMFTPLYRNHSANDTRNQEPYSFSPSTTSALRTIIENRYAYIPYIYSEYMKACMENECYFKPMTFEYEDDNLIEDQLLVGDSLMIAPVYKQNAFGRYVYLPEEMVFWNMVSYQNRSFQVLPKGHHYIEVELEATPIFIRKDKILVLGKHSSCVDYLDNKELDLIAFVDERACYNYYDDDGITKEYNNQDFQFKISIEKKDNDYEIDLYAIENCIVKKLNLTIIDTQGKEFKKELFI</sequence>
<dbReference type="RefSeq" id="WP_106064257.1">
    <property type="nucleotide sequence ID" value="NZ_PVXO01000058.1"/>
</dbReference>
<accession>A0A2T0B1W1</accession>
<dbReference type="GO" id="GO:0005975">
    <property type="term" value="P:carbohydrate metabolic process"/>
    <property type="evidence" value="ECO:0007669"/>
    <property type="project" value="InterPro"/>
</dbReference>
<dbReference type="Pfam" id="PF21365">
    <property type="entry name" value="Glyco_hydro_31_3rd"/>
    <property type="match status" value="1"/>
</dbReference>
<dbReference type="InterPro" id="IPR011013">
    <property type="entry name" value="Gal_mutarotase_sf_dom"/>
</dbReference>
<dbReference type="EC" id="3.2.1.177" evidence="8"/>
<gene>
    <name evidence="8" type="primary">yicI</name>
    <name evidence="8" type="ORF">CLLI_21980</name>
</gene>
<dbReference type="SUPFAM" id="SSF51445">
    <property type="entry name" value="(Trans)glycosidases"/>
    <property type="match status" value="1"/>
</dbReference>
<dbReference type="Gene3D" id="2.60.40.1760">
    <property type="entry name" value="glycosyl hydrolase (family 31)"/>
    <property type="match status" value="1"/>
</dbReference>
<keyword evidence="9" id="KW-1185">Reference proteome</keyword>
<evidence type="ECO:0000259" key="5">
    <source>
        <dbReference type="Pfam" id="PF01055"/>
    </source>
</evidence>
<feature type="domain" description="Glycoside hydrolase family 31 TIM barrel" evidence="5">
    <location>
        <begin position="156"/>
        <end position="515"/>
    </location>
</feature>
<proteinExistence type="inferred from homology"/>
<reference evidence="8 9" key="1">
    <citation type="submission" date="2018-03" db="EMBL/GenBank/DDBJ databases">
        <title>Genome sequence of Clostridium liquoris DSM 100320.</title>
        <authorList>
            <person name="Poehlein A."/>
            <person name="Daniel R."/>
        </authorList>
    </citation>
    <scope>NUCLEOTIDE SEQUENCE [LARGE SCALE GENOMIC DNA]</scope>
    <source>
        <strain evidence="8 9">DSM 100320</strain>
    </source>
</reference>
<evidence type="ECO:0000256" key="3">
    <source>
        <dbReference type="ARBA" id="ARBA00023295"/>
    </source>
</evidence>
<dbReference type="CDD" id="cd06604">
    <property type="entry name" value="GH31_glucosidase_II_MalA"/>
    <property type="match status" value="1"/>
</dbReference>
<name>A0A2T0B1W1_9CLOT</name>
<evidence type="ECO:0000313" key="9">
    <source>
        <dbReference type="Proteomes" id="UP000239706"/>
    </source>
</evidence>
<evidence type="ECO:0000313" key="8">
    <source>
        <dbReference type="EMBL" id="PRR77810.1"/>
    </source>
</evidence>
<dbReference type="PROSITE" id="PS00129">
    <property type="entry name" value="GLYCOSYL_HYDROL_F31_1"/>
    <property type="match status" value="1"/>
</dbReference>
<dbReference type="PANTHER" id="PTHR22762">
    <property type="entry name" value="ALPHA-GLUCOSIDASE"/>
    <property type="match status" value="1"/>
</dbReference>